<dbReference type="Pfam" id="PF01683">
    <property type="entry name" value="EB"/>
    <property type="match status" value="3"/>
</dbReference>
<accession>A0A1I8ETX5</accession>
<dbReference type="PANTHER" id="PTHR37157:SF2">
    <property type="entry name" value="EB DOMAIN-CONTAINING PROTEIN-RELATED"/>
    <property type="match status" value="1"/>
</dbReference>
<feature type="domain" description="EB" evidence="2">
    <location>
        <begin position="139"/>
        <end position="191"/>
    </location>
</feature>
<feature type="domain" description="EB" evidence="2">
    <location>
        <begin position="93"/>
        <end position="132"/>
    </location>
</feature>
<dbReference type="STRING" id="6293.A0A1I8ETX5"/>
<dbReference type="InterPro" id="IPR006149">
    <property type="entry name" value="EB_dom"/>
</dbReference>
<organism evidence="3">
    <name type="scientific">Wuchereria bancrofti</name>
    <dbReference type="NCBI Taxonomy" id="6293"/>
    <lineage>
        <taxon>Eukaryota</taxon>
        <taxon>Metazoa</taxon>
        <taxon>Ecdysozoa</taxon>
        <taxon>Nematoda</taxon>
        <taxon>Chromadorea</taxon>
        <taxon>Rhabditida</taxon>
        <taxon>Spirurina</taxon>
        <taxon>Spiruromorpha</taxon>
        <taxon>Filarioidea</taxon>
        <taxon>Onchocercidae</taxon>
        <taxon>Wuchereria</taxon>
    </lineage>
</organism>
<dbReference type="InterPro" id="IPR006150">
    <property type="entry name" value="Cys_repeat_1"/>
</dbReference>
<keyword evidence="1" id="KW-0732">Signal</keyword>
<proteinExistence type="predicted"/>
<evidence type="ECO:0000256" key="1">
    <source>
        <dbReference type="SAM" id="SignalP"/>
    </source>
</evidence>
<feature type="domain" description="EB" evidence="2">
    <location>
        <begin position="198"/>
        <end position="241"/>
    </location>
</feature>
<feature type="chain" id="PRO_5009318377" description="EB domain-containing protein" evidence="1">
    <location>
        <begin position="21"/>
        <end position="342"/>
    </location>
</feature>
<dbReference type="SMART" id="SM00289">
    <property type="entry name" value="WR1"/>
    <property type="match status" value="3"/>
</dbReference>
<sequence>MQFLSSLLPLLLTGASFVLGQCPTSGTTMLNSYRCTSSTQCQNISPGYYCYQGTCCLDGSGSSFLKLFSLLIHPTNYANCRSALLLIPPTTANSVSYGGYCTMTAQCSTSGAICISHICQCANGSQYNGRACIASPILCPSNQISINGQCYRRVTYGFMCNYTQQCGYIGAFCTDGICRCQFGYTFDGSKCIPRSKICPGNQIAISGQCYPFARLGEACMYSEQCIDKWYQSLLCVNGHCVIQMNDDTSRATCRDRRAEVEYVNGSVKNCLYWPCTVGYFCEYSETQNGGQYICCGTNANNIYGKVKVYPGTNKPLDCSTTNGCIFLDAPNCVMSHRYGYKY</sequence>
<dbReference type="PANTHER" id="PTHR37157">
    <property type="entry name" value="PRION-LIKE-(Q/N-RICH) DOMAIN-BEARING PROTEIN 25"/>
    <property type="match status" value="1"/>
</dbReference>
<evidence type="ECO:0000259" key="2">
    <source>
        <dbReference type="Pfam" id="PF01683"/>
    </source>
</evidence>
<name>A0A1I8ETX5_WUCBA</name>
<reference evidence="3" key="1">
    <citation type="submission" date="2016-11" db="UniProtKB">
        <authorList>
            <consortium name="WormBaseParasite"/>
        </authorList>
    </citation>
    <scope>IDENTIFICATION</scope>
    <source>
        <strain evidence="3">pt0022</strain>
    </source>
</reference>
<evidence type="ECO:0000313" key="3">
    <source>
        <dbReference type="WBParaSite" id="maker-PairedContig_4917-snap-gene-0.15-mRNA-1"/>
    </source>
</evidence>
<dbReference type="WBParaSite" id="maker-PairedContig_4917-snap-gene-0.15-mRNA-1">
    <property type="protein sequence ID" value="maker-PairedContig_4917-snap-gene-0.15-mRNA-1"/>
    <property type="gene ID" value="maker-PairedContig_4917-snap-gene-0.15"/>
</dbReference>
<protein>
    <recommendedName>
        <fullName evidence="2">EB domain-containing protein</fullName>
    </recommendedName>
</protein>
<feature type="signal peptide" evidence="1">
    <location>
        <begin position="1"/>
        <end position="20"/>
    </location>
</feature>
<dbReference type="AlphaFoldDB" id="A0A1I8ETX5"/>